<dbReference type="PROSITE" id="PS51043">
    <property type="entry name" value="DDHD"/>
    <property type="match status" value="1"/>
</dbReference>
<dbReference type="Proteomes" id="UP000887540">
    <property type="component" value="Unplaced"/>
</dbReference>
<feature type="domain" description="DDHD" evidence="2">
    <location>
        <begin position="304"/>
        <end position="478"/>
    </location>
</feature>
<dbReference type="SMART" id="SM01127">
    <property type="entry name" value="DDHD"/>
    <property type="match status" value="1"/>
</dbReference>
<keyword evidence="3" id="KW-1185">Reference proteome</keyword>
<dbReference type="InterPro" id="IPR029058">
    <property type="entry name" value="AB_hydrolase_fold"/>
</dbReference>
<dbReference type="InterPro" id="IPR058055">
    <property type="entry name" value="PA-PLA1"/>
</dbReference>
<evidence type="ECO:0000313" key="3">
    <source>
        <dbReference type="Proteomes" id="UP000887540"/>
    </source>
</evidence>
<dbReference type="SUPFAM" id="SSF53474">
    <property type="entry name" value="alpha/beta-Hydrolases"/>
    <property type="match status" value="1"/>
</dbReference>
<dbReference type="AlphaFoldDB" id="A0A914DWB4"/>
<dbReference type="InterPro" id="IPR004177">
    <property type="entry name" value="DDHD_dom"/>
</dbReference>
<evidence type="ECO:0000256" key="1">
    <source>
        <dbReference type="ARBA" id="ARBA00038464"/>
    </source>
</evidence>
<dbReference type="GO" id="GO:0004620">
    <property type="term" value="F:phospholipase activity"/>
    <property type="evidence" value="ECO:0007669"/>
    <property type="project" value="TreeGrafter"/>
</dbReference>
<dbReference type="GO" id="GO:0046872">
    <property type="term" value="F:metal ion binding"/>
    <property type="evidence" value="ECO:0007669"/>
    <property type="project" value="InterPro"/>
</dbReference>
<comment type="similarity">
    <text evidence="1">Belongs to the PA-PLA1 family.</text>
</comment>
<name>A0A914DWB4_9BILA</name>
<protein>
    <submittedName>
        <fullName evidence="4">DDHD domain-containing protein</fullName>
    </submittedName>
</protein>
<evidence type="ECO:0000259" key="2">
    <source>
        <dbReference type="PROSITE" id="PS51043"/>
    </source>
</evidence>
<sequence length="614" mass="70898">MDLSCLEDEEFCFESFNNSNKDDELVIMNGLYKVVIHANIVYLRPVYWKQEDEVWILARGTWLYEIPKFPPLTYFSELDLVDINQELYFQPIPLINEKILLPKNYQKEKSSDLVLKCNPGWINWIRHGFGYFENCIDLRILRGNTNNMYHRSFKKHEFSELIFVVHGIGHHMGEHGIVGNTNDIRSNFYQYLKKFTNISNQPMLIPIAWRHLLPLNDEKLKSVSMARGELSTISVILNDVLYYANNGIYKNTIITSAISQMNTKYAMFLKNNPEFSGSVSILAHSLGSVIAYDALHEHRDELIFKDKINLLFLIGSPLGLFLTNNAISHENLIKNTFMKNGKIFNIFHSDDPVAHRIEPLFHIDYKNVAPLATPLQSEFRKTFANKLEISIDEAADLEAFYRALLNRTDASIHGNISVEYQIPNRIDLNIKTNLTNNRFPILKQTFGVANWLTETIQAHTCYWNRPEVIAIMAKFLYNITPNSMETYNDFKPYDRSIVSSKACITPMMVSRVIKRFEENGSNDDRPGRGRKKTARSKRNILRTNGMIYRNPTTKANSTRKLAKKLEGTIPKDLVQINKKQGDIWAALPYASMLILQLPISSFSIVSYQKLKDNL</sequence>
<proteinExistence type="inferred from homology"/>
<reference evidence="4" key="1">
    <citation type="submission" date="2022-11" db="UniProtKB">
        <authorList>
            <consortium name="WormBaseParasite"/>
        </authorList>
    </citation>
    <scope>IDENTIFICATION</scope>
</reference>
<accession>A0A914DWB4</accession>
<dbReference type="WBParaSite" id="ACRNAN_scaffold4492.g32722.t1">
    <property type="protein sequence ID" value="ACRNAN_scaffold4492.g32722.t1"/>
    <property type="gene ID" value="ACRNAN_scaffold4492.g32722"/>
</dbReference>
<evidence type="ECO:0000313" key="4">
    <source>
        <dbReference type="WBParaSite" id="ACRNAN_scaffold4492.g32722.t1"/>
    </source>
</evidence>
<dbReference type="PANTHER" id="PTHR23509:SF10">
    <property type="entry name" value="LD21067P"/>
    <property type="match status" value="1"/>
</dbReference>
<dbReference type="GO" id="GO:0005737">
    <property type="term" value="C:cytoplasm"/>
    <property type="evidence" value="ECO:0007669"/>
    <property type="project" value="TreeGrafter"/>
</dbReference>
<organism evidence="3 4">
    <name type="scientific">Acrobeloides nanus</name>
    <dbReference type="NCBI Taxonomy" id="290746"/>
    <lineage>
        <taxon>Eukaryota</taxon>
        <taxon>Metazoa</taxon>
        <taxon>Ecdysozoa</taxon>
        <taxon>Nematoda</taxon>
        <taxon>Chromadorea</taxon>
        <taxon>Rhabditida</taxon>
        <taxon>Tylenchina</taxon>
        <taxon>Cephalobomorpha</taxon>
        <taxon>Cephaloboidea</taxon>
        <taxon>Cephalobidae</taxon>
        <taxon>Acrobeloides</taxon>
    </lineage>
</organism>
<dbReference type="Pfam" id="PF02862">
    <property type="entry name" value="DDHD"/>
    <property type="match status" value="1"/>
</dbReference>
<dbReference type="PANTHER" id="PTHR23509">
    <property type="entry name" value="PA-PL1 PHOSPHOLIPASE FAMILY"/>
    <property type="match status" value="1"/>
</dbReference>